<feature type="domain" description="DUF4371" evidence="2">
    <location>
        <begin position="96"/>
        <end position="177"/>
    </location>
</feature>
<dbReference type="AlphaFoldDB" id="A0AAV0XNL3"/>
<organism evidence="3 4">
    <name type="scientific">Macrosiphum euphorbiae</name>
    <name type="common">potato aphid</name>
    <dbReference type="NCBI Taxonomy" id="13131"/>
    <lineage>
        <taxon>Eukaryota</taxon>
        <taxon>Metazoa</taxon>
        <taxon>Ecdysozoa</taxon>
        <taxon>Arthropoda</taxon>
        <taxon>Hexapoda</taxon>
        <taxon>Insecta</taxon>
        <taxon>Pterygota</taxon>
        <taxon>Neoptera</taxon>
        <taxon>Paraneoptera</taxon>
        <taxon>Hemiptera</taxon>
        <taxon>Sternorrhyncha</taxon>
        <taxon>Aphidomorpha</taxon>
        <taxon>Aphidoidea</taxon>
        <taxon>Aphididae</taxon>
        <taxon>Macrosiphini</taxon>
        <taxon>Macrosiphum</taxon>
    </lineage>
</organism>
<dbReference type="Pfam" id="PF14291">
    <property type="entry name" value="DUF4371"/>
    <property type="match status" value="1"/>
</dbReference>
<dbReference type="PANTHER" id="PTHR46289">
    <property type="entry name" value="52 KDA REPRESSOR OF THE INHIBITOR OF THE PROTEIN KINASE-LIKE PROTEIN-RELATED"/>
    <property type="match status" value="1"/>
</dbReference>
<gene>
    <name evidence="3" type="ORF">MEUPH1_LOCUS23927</name>
</gene>
<evidence type="ECO:0008006" key="5">
    <source>
        <dbReference type="Google" id="ProtNLM"/>
    </source>
</evidence>
<evidence type="ECO:0000259" key="2">
    <source>
        <dbReference type="Pfam" id="PF14291"/>
    </source>
</evidence>
<reference evidence="3 4" key="1">
    <citation type="submission" date="2023-01" db="EMBL/GenBank/DDBJ databases">
        <authorList>
            <person name="Whitehead M."/>
        </authorList>
    </citation>
    <scope>NUCLEOTIDE SEQUENCE [LARGE SCALE GENOMIC DNA]</scope>
</reference>
<protein>
    <recommendedName>
        <fullName evidence="5">Zinc finger MYM-type protein 1-like</fullName>
    </recommendedName>
</protein>
<dbReference type="InterPro" id="IPR052958">
    <property type="entry name" value="IFN-induced_PKR_regulator"/>
</dbReference>
<dbReference type="GO" id="GO:0046983">
    <property type="term" value="F:protein dimerization activity"/>
    <property type="evidence" value="ECO:0007669"/>
    <property type="project" value="InterPro"/>
</dbReference>
<evidence type="ECO:0000313" key="4">
    <source>
        <dbReference type="Proteomes" id="UP001160148"/>
    </source>
</evidence>
<dbReference type="PANTHER" id="PTHR46289:SF17">
    <property type="entry name" value="HAT C-TERMINAL DIMERISATION DOMAIN-CONTAINING PROTEIN"/>
    <property type="match status" value="1"/>
</dbReference>
<keyword evidence="4" id="KW-1185">Reference proteome</keyword>
<dbReference type="InterPro" id="IPR008906">
    <property type="entry name" value="HATC_C_dom"/>
</dbReference>
<accession>A0AAV0XNL3</accession>
<dbReference type="SUPFAM" id="SSF53098">
    <property type="entry name" value="Ribonuclease H-like"/>
    <property type="match status" value="1"/>
</dbReference>
<dbReference type="InterPro" id="IPR025398">
    <property type="entry name" value="DUF4371"/>
</dbReference>
<dbReference type="EMBL" id="CARXXK010000029">
    <property type="protein sequence ID" value="CAI6369721.1"/>
    <property type="molecule type" value="Genomic_DNA"/>
</dbReference>
<evidence type="ECO:0000313" key="3">
    <source>
        <dbReference type="EMBL" id="CAI6369721.1"/>
    </source>
</evidence>
<dbReference type="InterPro" id="IPR012337">
    <property type="entry name" value="RNaseH-like_sf"/>
</dbReference>
<dbReference type="Pfam" id="PF05699">
    <property type="entry name" value="Dimer_Tnp_hAT"/>
    <property type="match status" value="1"/>
</dbReference>
<evidence type="ECO:0000259" key="1">
    <source>
        <dbReference type="Pfam" id="PF05699"/>
    </source>
</evidence>
<sequence>MYKNQKKPIDVQLNDYLKSEIQNNRDKIKPIIDTLILCGHQGLATRGHHDSGLIDVGKELNDENDGNFLALLRYRVAGGDLMLKKHLLEAPNNATYLSDETADVSGIEQFSICVRYYDEDLKKLREDFLVFIPVTDATGKGLATKILETLSCLSLETKYLRGQGYDGAASMSGSFSGVKAHILEKTPKRQHVLEKTIDKVLPSTNKKPKRLMIIIEQPEFIITTHIIGKVFSVCMPLSRQLQTENIDLLTALKVAGDVQKILQRFRENVVNDFHIEFLKIEQWCQDLNIGTDFKKLTRTQKKLLDELVTSTNKTAEDFYRLKIYVPFLDNFLSQLHDRFIKHHKLLQSFSCILPGYKTHSGTDQDIKYLIDTYKEDLNNSSLVITGELYLWQEKCNEIHVSKSALVVFSECDIMIFPHIHKLLKILITLPVTTATGERSFSTLKRLKTDIRNSIGQARLNGLALMNIHRDIKINTDEVINEMSTKSRRLNFR</sequence>
<dbReference type="Proteomes" id="UP001160148">
    <property type="component" value="Unassembled WGS sequence"/>
</dbReference>
<comment type="caution">
    <text evidence="3">The sequence shown here is derived from an EMBL/GenBank/DDBJ whole genome shotgun (WGS) entry which is preliminary data.</text>
</comment>
<feature type="domain" description="HAT C-terminal dimerisation" evidence="1">
    <location>
        <begin position="394"/>
        <end position="470"/>
    </location>
</feature>
<proteinExistence type="predicted"/>
<name>A0AAV0XNL3_9HEMI</name>